<dbReference type="RefSeq" id="WP_050434800.1">
    <property type="nucleotide sequence ID" value="NZ_CP012159.1"/>
</dbReference>
<gene>
    <name evidence="1" type="ORF">CMC5_075450</name>
</gene>
<dbReference type="OrthoDB" id="5351532at2"/>
<organism evidence="1 2">
    <name type="scientific">Chondromyces crocatus</name>
    <dbReference type="NCBI Taxonomy" id="52"/>
    <lineage>
        <taxon>Bacteria</taxon>
        <taxon>Pseudomonadati</taxon>
        <taxon>Myxococcota</taxon>
        <taxon>Polyangia</taxon>
        <taxon>Polyangiales</taxon>
        <taxon>Polyangiaceae</taxon>
        <taxon>Chondromyces</taxon>
    </lineage>
</organism>
<dbReference type="Gene3D" id="2.30.320.10">
    <property type="entry name" value="YwqG-like"/>
    <property type="match status" value="1"/>
</dbReference>
<sequence length="245" mass="26087">MTDTTDLDPILRSDDLRRERLATWLDAARRPCFEPLLEPGDGTPDDAKMGGTPLGASPVCKGCQRTMVLLLQLDPATLPEGAPLVGEGPLQVFHCGNHDCDHGDLTHAPGGTGVRLRLGLPKASSRATSATSKKAKPVARGQASRIIGWKPGVDLPSSGDADALRLDAKELRLTQAQRSRGGDKLGGYPSWIQAPQPASCPTCDAPMRFVFQLSARLVDFGDAGLGYVHQCAKHPTKLAFSWSST</sequence>
<evidence type="ECO:0008006" key="3">
    <source>
        <dbReference type="Google" id="ProtNLM"/>
    </source>
</evidence>
<name>A0A0K1ERR9_CHOCO</name>
<keyword evidence="2" id="KW-1185">Reference proteome</keyword>
<dbReference type="AlphaFoldDB" id="A0A0K1ERR9"/>
<dbReference type="EMBL" id="CP012159">
    <property type="protein sequence ID" value="AKT43313.1"/>
    <property type="molecule type" value="Genomic_DNA"/>
</dbReference>
<reference evidence="1 2" key="1">
    <citation type="submission" date="2015-07" db="EMBL/GenBank/DDBJ databases">
        <title>Genome analysis of myxobacterium Chondromyces crocatus Cm c5 reveals a high potential for natural compound synthesis and the genetic basis for the loss of fruiting body formation.</title>
        <authorList>
            <person name="Zaburannyi N."/>
            <person name="Bunk B."/>
            <person name="Maier J."/>
            <person name="Overmann J."/>
            <person name="Mueller R."/>
        </authorList>
    </citation>
    <scope>NUCLEOTIDE SEQUENCE [LARGE SCALE GENOMIC DNA]</scope>
    <source>
        <strain evidence="1 2">Cm c5</strain>
    </source>
</reference>
<proteinExistence type="predicted"/>
<dbReference type="Proteomes" id="UP000067626">
    <property type="component" value="Chromosome"/>
</dbReference>
<protein>
    <recommendedName>
        <fullName evidence="3">Programmed cell death protein 2 C-terminal domain-containing protein</fullName>
    </recommendedName>
</protein>
<dbReference type="STRING" id="52.CMC5_075450"/>
<accession>A0A0K1ERR9</accession>
<evidence type="ECO:0000313" key="1">
    <source>
        <dbReference type="EMBL" id="AKT43313.1"/>
    </source>
</evidence>
<evidence type="ECO:0000313" key="2">
    <source>
        <dbReference type="Proteomes" id="UP000067626"/>
    </source>
</evidence>
<dbReference type="KEGG" id="ccro:CMC5_075450"/>